<comment type="caution">
    <text evidence="1">The sequence shown here is derived from an EMBL/GenBank/DDBJ whole genome shotgun (WGS) entry which is preliminary data.</text>
</comment>
<dbReference type="Proteomes" id="UP001553161">
    <property type="component" value="Unassembled WGS sequence"/>
</dbReference>
<protein>
    <submittedName>
        <fullName evidence="1">Uncharacterized protein</fullName>
    </submittedName>
</protein>
<reference evidence="1 2" key="1">
    <citation type="submission" date="2024-07" db="EMBL/GenBank/DDBJ databases">
        <authorList>
            <person name="Kang M."/>
        </authorList>
    </citation>
    <scope>NUCLEOTIDE SEQUENCE [LARGE SCALE GENOMIC DNA]</scope>
    <source>
        <strain evidence="1 2">DFM31</strain>
    </source>
</reference>
<organism evidence="1 2">
    <name type="scientific">Meridianimarinicoccus marinus</name>
    <dbReference type="NCBI Taxonomy" id="3231483"/>
    <lineage>
        <taxon>Bacteria</taxon>
        <taxon>Pseudomonadati</taxon>
        <taxon>Pseudomonadota</taxon>
        <taxon>Alphaproteobacteria</taxon>
        <taxon>Rhodobacterales</taxon>
        <taxon>Paracoccaceae</taxon>
        <taxon>Meridianimarinicoccus</taxon>
    </lineage>
</organism>
<sequence>MTFDLSGVTATGTSEDGVPWVVGSNIQLEALSPGPVDVGSGDWRNGWAINPRHAKTAPQPFDARIENFMVSGQSLPAALSADHIVVACESEPAPADVRDGVIRSWAGLLVRSTPPPSGMMAPALIGWNNRTGFDGPVVDLDGLMAARPRLSSASVQVPAVADVLGHIGRLAIGPALNWAANGVGYEAALPHRFGMDASYSNYGNETARTIGAAALLTCLDTTPDADARTLLRWLIQHGVQWHDTLDTHPEGACPADGAHNQFQLFPMVLALHAAGRDAEIDTLETRLPGNLLGQAFHVSEAFRQASVTPHDGTAGLPQNARRRALVSVTASSVSIPTFSGRDVGKIQPIGADLVRESDGHRVGVNTVIGSNVANGSPIELGLGTGHGLSPGDVVTIQPATALTAGDAEWAVRYRAATTSAIDWESWMPGSGQSYRPLANWAEQVLALKAWGFTGSGFDAAVDYTVGMVRADWPAGDDYDDPFVPYTEQGGATRNLAQSFWTAHAAGLGLS</sequence>
<evidence type="ECO:0000313" key="2">
    <source>
        <dbReference type="Proteomes" id="UP001553161"/>
    </source>
</evidence>
<gene>
    <name evidence="1" type="ORF">AB0T83_11020</name>
</gene>
<accession>A0ABV3L6X0</accession>
<dbReference type="RefSeq" id="WP_366193095.1">
    <property type="nucleotide sequence ID" value="NZ_JBFBVU010000012.1"/>
</dbReference>
<keyword evidence="2" id="KW-1185">Reference proteome</keyword>
<dbReference type="EMBL" id="JBFBVU010000012">
    <property type="protein sequence ID" value="MEV8467311.1"/>
    <property type="molecule type" value="Genomic_DNA"/>
</dbReference>
<evidence type="ECO:0000313" key="1">
    <source>
        <dbReference type="EMBL" id="MEV8467311.1"/>
    </source>
</evidence>
<proteinExistence type="predicted"/>
<name>A0ABV3L6X0_9RHOB</name>